<evidence type="ECO:0000313" key="3">
    <source>
        <dbReference type="Proteomes" id="UP001358586"/>
    </source>
</evidence>
<evidence type="ECO:0000256" key="1">
    <source>
        <dbReference type="SAM" id="Phobius"/>
    </source>
</evidence>
<dbReference type="Proteomes" id="UP001358586">
    <property type="component" value="Chromosome 1"/>
</dbReference>
<keyword evidence="1" id="KW-1133">Transmembrane helix</keyword>
<feature type="transmembrane region" description="Helical" evidence="1">
    <location>
        <begin position="6"/>
        <end position="29"/>
    </location>
</feature>
<name>A0ABR0QY41_GOSAR</name>
<organism evidence="2 3">
    <name type="scientific">Gossypium arboreum</name>
    <name type="common">Tree cotton</name>
    <name type="synonym">Gossypium nanking</name>
    <dbReference type="NCBI Taxonomy" id="29729"/>
    <lineage>
        <taxon>Eukaryota</taxon>
        <taxon>Viridiplantae</taxon>
        <taxon>Streptophyta</taxon>
        <taxon>Embryophyta</taxon>
        <taxon>Tracheophyta</taxon>
        <taxon>Spermatophyta</taxon>
        <taxon>Magnoliopsida</taxon>
        <taxon>eudicotyledons</taxon>
        <taxon>Gunneridae</taxon>
        <taxon>Pentapetalae</taxon>
        <taxon>rosids</taxon>
        <taxon>malvids</taxon>
        <taxon>Malvales</taxon>
        <taxon>Malvaceae</taxon>
        <taxon>Malvoideae</taxon>
        <taxon>Gossypium</taxon>
    </lineage>
</organism>
<keyword evidence="1" id="KW-0472">Membrane</keyword>
<protein>
    <submittedName>
        <fullName evidence="2">Uncharacterized protein</fullName>
    </submittedName>
</protein>
<evidence type="ECO:0000313" key="2">
    <source>
        <dbReference type="EMBL" id="KAK5844245.1"/>
    </source>
</evidence>
<accession>A0ABR0QY41</accession>
<dbReference type="EMBL" id="JARKNE010000001">
    <property type="protein sequence ID" value="KAK5844245.1"/>
    <property type="molecule type" value="Genomic_DNA"/>
</dbReference>
<sequence>MDGTKVVLLSMGFFIGLIMLGFVIAAAYASMKDDAEHKEDGVKKEPKNGSDADEVLEATKVIVEANNNIAETIGDIDVDETVQDGVRTSRSKEVIDQVMVGRTVVMIRAMMWVKAVYNDIILTESSWWFCPLKCRSHNKTYKGLEMSWRFPPRSWLKFNVCGVVFEDKAGGGGVLRDEDRVARALFSSPSEAKDAELAELKSTGVTLELYEGMGWATCCPLLIEVGSNVVFKWLSKTV</sequence>
<proteinExistence type="predicted"/>
<keyword evidence="1" id="KW-0812">Transmembrane</keyword>
<keyword evidence="3" id="KW-1185">Reference proteome</keyword>
<comment type="caution">
    <text evidence="2">The sequence shown here is derived from an EMBL/GenBank/DDBJ whole genome shotgun (WGS) entry which is preliminary data.</text>
</comment>
<reference evidence="2 3" key="1">
    <citation type="submission" date="2023-03" db="EMBL/GenBank/DDBJ databases">
        <title>WGS of Gossypium arboreum.</title>
        <authorList>
            <person name="Yu D."/>
        </authorList>
    </citation>
    <scope>NUCLEOTIDE SEQUENCE [LARGE SCALE GENOMIC DNA]</scope>
    <source>
        <tissue evidence="2">Leaf</tissue>
    </source>
</reference>
<gene>
    <name evidence="2" type="ORF">PVK06_000381</name>
</gene>